<keyword evidence="2" id="KW-1133">Transmembrane helix</keyword>
<dbReference type="AlphaFoldDB" id="A0A3B0VQ83"/>
<dbReference type="EMBL" id="UOEX01000338">
    <property type="protein sequence ID" value="VAW40547.1"/>
    <property type="molecule type" value="Genomic_DNA"/>
</dbReference>
<proteinExistence type="predicted"/>
<feature type="transmembrane region" description="Helical" evidence="2">
    <location>
        <begin position="46"/>
        <end position="69"/>
    </location>
</feature>
<keyword evidence="2" id="KW-0812">Transmembrane</keyword>
<feature type="compositionally biased region" description="Polar residues" evidence="1">
    <location>
        <begin position="101"/>
        <end position="110"/>
    </location>
</feature>
<evidence type="ECO:0000313" key="3">
    <source>
        <dbReference type="EMBL" id="VAW40547.1"/>
    </source>
</evidence>
<organism evidence="3">
    <name type="scientific">hydrothermal vent metagenome</name>
    <dbReference type="NCBI Taxonomy" id="652676"/>
    <lineage>
        <taxon>unclassified sequences</taxon>
        <taxon>metagenomes</taxon>
        <taxon>ecological metagenomes</taxon>
    </lineage>
</organism>
<feature type="region of interest" description="Disordered" evidence="1">
    <location>
        <begin position="94"/>
        <end position="124"/>
    </location>
</feature>
<gene>
    <name evidence="3" type="ORF">MNBD_DELTA03-485</name>
</gene>
<reference evidence="3" key="1">
    <citation type="submission" date="2018-06" db="EMBL/GenBank/DDBJ databases">
        <authorList>
            <person name="Zhirakovskaya E."/>
        </authorList>
    </citation>
    <scope>NUCLEOTIDE SEQUENCE</scope>
</reference>
<keyword evidence="2" id="KW-0472">Membrane</keyword>
<evidence type="ECO:0000256" key="1">
    <source>
        <dbReference type="SAM" id="MobiDB-lite"/>
    </source>
</evidence>
<sequence>MKVTCQRGRPCNGFHVSLCPGDRAWMLLKKVMAEFIGNLEPVLRQLINLFLIILILVFVLRPLLNYLAVNRKIEYQKRILKELKAENGIFEDESTDIAAENGQNPDSPSYKNGEPDSGVNDFTPEQAEAIVKKTLRDG</sequence>
<protein>
    <submittedName>
        <fullName evidence="3">Uncharacterized protein</fullName>
    </submittedName>
</protein>
<name>A0A3B0VQ83_9ZZZZ</name>
<evidence type="ECO:0000256" key="2">
    <source>
        <dbReference type="SAM" id="Phobius"/>
    </source>
</evidence>
<accession>A0A3B0VQ83</accession>